<name>A0A1L2CUG1_9CAUD</name>
<dbReference type="Proteomes" id="UP000223891">
    <property type="component" value="Segment"/>
</dbReference>
<gene>
    <name evidence="1" type="ORF">CBB_86</name>
</gene>
<organism evidence="1 2">
    <name type="scientific">Pectobacterium phage vB_PcaM_CBB</name>
    <dbReference type="NCBI Taxonomy" id="2772511"/>
    <lineage>
        <taxon>Viruses</taxon>
        <taxon>Duplodnaviria</taxon>
        <taxon>Heunggongvirae</taxon>
        <taxon>Uroviricota</taxon>
        <taxon>Caudoviricetes</taxon>
        <taxon>Mimasvirus</taxon>
        <taxon>Mimasvirus CBB</taxon>
    </lineage>
</organism>
<proteinExistence type="predicted"/>
<evidence type="ECO:0000313" key="2">
    <source>
        <dbReference type="Proteomes" id="UP000223891"/>
    </source>
</evidence>
<evidence type="ECO:0000313" key="1">
    <source>
        <dbReference type="EMBL" id="AMM43651.1"/>
    </source>
</evidence>
<reference evidence="2" key="1">
    <citation type="submission" date="2016-01" db="EMBL/GenBank/DDBJ databases">
        <title>Isolation and Characterization of Enterobacteria phage CBB.</title>
        <authorList>
            <person name="Buttimer C.T.H."/>
            <person name="Hendrix H."/>
            <person name="Alexandre H."/>
            <person name="O'Mahony J."/>
            <person name="Lavigne R."/>
            <person name="Coffey A."/>
        </authorList>
    </citation>
    <scope>NUCLEOTIDE SEQUENCE [LARGE SCALE GENOMIC DNA]</scope>
</reference>
<accession>A0A1L2CUG1</accession>
<dbReference type="EMBL" id="KU574722">
    <property type="protein sequence ID" value="AMM43651.1"/>
    <property type="molecule type" value="Genomic_DNA"/>
</dbReference>
<keyword evidence="2" id="KW-1185">Reference proteome</keyword>
<sequence length="74" mass="8522">MKVEMQHSIVQDMTVIKFNSLKDYFRALDFLGSTGLEWTPLKYSSKNDTASIRVNEHVLNIFSNKFGIGKSCQY</sequence>
<protein>
    <submittedName>
        <fullName evidence="1">Uncharacterized protein</fullName>
    </submittedName>
</protein>